<organism evidence="1 2">
    <name type="scientific">Luteibacter rhizovicinus DSM 16549</name>
    <dbReference type="NCBI Taxonomy" id="1440763"/>
    <lineage>
        <taxon>Bacteria</taxon>
        <taxon>Pseudomonadati</taxon>
        <taxon>Pseudomonadota</taxon>
        <taxon>Gammaproteobacteria</taxon>
        <taxon>Lysobacterales</taxon>
        <taxon>Rhodanobacteraceae</taxon>
        <taxon>Luteibacter</taxon>
    </lineage>
</organism>
<reference evidence="2" key="1">
    <citation type="submission" date="2016-09" db="EMBL/GenBank/DDBJ databases">
        <authorList>
            <person name="Lysoe E."/>
        </authorList>
    </citation>
    <scope>NUCLEOTIDE SEQUENCE [LARGE SCALE GENOMIC DNA]</scope>
    <source>
        <strain evidence="2">LJ96T</strain>
    </source>
</reference>
<keyword evidence="2" id="KW-1185">Reference proteome</keyword>
<protein>
    <submittedName>
        <fullName evidence="1">Anti-sigma factor</fullName>
    </submittedName>
</protein>
<accession>A0A0G9HEB4</accession>
<evidence type="ECO:0000313" key="2">
    <source>
        <dbReference type="Proteomes" id="UP000182987"/>
    </source>
</evidence>
<name>A0A0G9HEB4_9GAMM</name>
<dbReference type="OrthoDB" id="9152892at2"/>
<proteinExistence type="predicted"/>
<sequence>MNTTPPSEHDIHAYVDGHLDGVRRGEVERYLSRHAEHAEEVHAWRQDAQQLRTLLAGDLGTAPSLEAALDPVVIRNRRHHRRVSRVAMAAGLVLCLALGGIGGWAARGMGTGAIAPMADAMQAYQLLAVDHGVGMDITTGNEGDLRAWLAGRVGATVHLPDLADAGFRPMGGRLFATDQGPAAMVLYDDGNGHTVSFYVRPPGAARRLLPRGEREDNGLLANYWSDGWHNYAVVALADAAGRAAAQRVVTRAI</sequence>
<dbReference type="EMBL" id="CP017480">
    <property type="protein sequence ID" value="APG05390.1"/>
    <property type="molecule type" value="Genomic_DNA"/>
</dbReference>
<dbReference type="Proteomes" id="UP000182987">
    <property type="component" value="Chromosome"/>
</dbReference>
<dbReference type="STRING" id="1440763.BJI69_16750"/>
<gene>
    <name evidence="1" type="ORF">BJI69_16750</name>
</gene>
<dbReference type="AlphaFoldDB" id="A0A0G9HEB4"/>
<evidence type="ECO:0000313" key="1">
    <source>
        <dbReference type="EMBL" id="APG05390.1"/>
    </source>
</evidence>
<dbReference type="RefSeq" id="WP_046966639.1">
    <property type="nucleotide sequence ID" value="NZ_CP017480.1"/>
</dbReference>
<dbReference type="KEGG" id="lrz:BJI69_16750"/>
<dbReference type="PATRIC" id="fig|1440763.5.peg.691"/>